<organism evidence="1 2">
    <name type="scientific">Entomophthora muscae</name>
    <dbReference type="NCBI Taxonomy" id="34485"/>
    <lineage>
        <taxon>Eukaryota</taxon>
        <taxon>Fungi</taxon>
        <taxon>Fungi incertae sedis</taxon>
        <taxon>Zoopagomycota</taxon>
        <taxon>Entomophthoromycotina</taxon>
        <taxon>Entomophthoromycetes</taxon>
        <taxon>Entomophthorales</taxon>
        <taxon>Entomophthoraceae</taxon>
        <taxon>Entomophthora</taxon>
    </lineage>
</organism>
<dbReference type="EMBL" id="QTSX02006442">
    <property type="protein sequence ID" value="KAJ9054481.1"/>
    <property type="molecule type" value="Genomic_DNA"/>
</dbReference>
<keyword evidence="2" id="KW-1185">Reference proteome</keyword>
<name>A0ACC2RWK0_9FUNG</name>
<accession>A0ACC2RWK0</accession>
<evidence type="ECO:0000313" key="1">
    <source>
        <dbReference type="EMBL" id="KAJ9054481.1"/>
    </source>
</evidence>
<evidence type="ECO:0000313" key="2">
    <source>
        <dbReference type="Proteomes" id="UP001165960"/>
    </source>
</evidence>
<dbReference type="Proteomes" id="UP001165960">
    <property type="component" value="Unassembled WGS sequence"/>
</dbReference>
<protein>
    <submittedName>
        <fullName evidence="1">Uncharacterized protein</fullName>
    </submittedName>
</protein>
<comment type="caution">
    <text evidence="1">The sequence shown here is derived from an EMBL/GenBank/DDBJ whole genome shotgun (WGS) entry which is preliminary data.</text>
</comment>
<reference evidence="1" key="1">
    <citation type="submission" date="2022-04" db="EMBL/GenBank/DDBJ databases">
        <title>Genome of the entomopathogenic fungus Entomophthora muscae.</title>
        <authorList>
            <person name="Elya C."/>
            <person name="Lovett B.R."/>
            <person name="Lee E."/>
            <person name="Macias A.M."/>
            <person name="Hajek A.E."/>
            <person name="De Bivort B.L."/>
            <person name="Kasson M.T."/>
            <person name="De Fine Licht H.H."/>
            <person name="Stajich J.E."/>
        </authorList>
    </citation>
    <scope>NUCLEOTIDE SEQUENCE</scope>
    <source>
        <strain evidence="1">Berkeley</strain>
    </source>
</reference>
<sequence length="102" mass="11213">MHSTQDEILESSTEMGTSTILSAYPTGFLENECSYDNLSDNLTSINLGGAHGTLSLDIPKHILTFRTDKEELIIDARLLFAINFTTESFQPNATSLSESPSR</sequence>
<proteinExistence type="predicted"/>
<gene>
    <name evidence="1" type="ORF">DSO57_1013971</name>
</gene>